<dbReference type="EMBL" id="JAODUO010000352">
    <property type="protein sequence ID" value="KAK2182485.1"/>
    <property type="molecule type" value="Genomic_DNA"/>
</dbReference>
<dbReference type="Pfam" id="PF01274">
    <property type="entry name" value="MS_TIM-barrel"/>
    <property type="match status" value="1"/>
</dbReference>
<dbReference type="InterPro" id="IPR046363">
    <property type="entry name" value="MS_N_TIM-barrel_dom"/>
</dbReference>
<dbReference type="InterPro" id="IPR001465">
    <property type="entry name" value="Malate_synthase_TIM"/>
</dbReference>
<dbReference type="Gene3D" id="1.20.1220.12">
    <property type="entry name" value="Malate synthase, domain III"/>
    <property type="match status" value="1"/>
</dbReference>
<evidence type="ECO:0000256" key="1">
    <source>
        <dbReference type="ARBA" id="ARBA00012636"/>
    </source>
</evidence>
<dbReference type="GO" id="GO:0006099">
    <property type="term" value="P:tricarboxylic acid cycle"/>
    <property type="evidence" value="ECO:0007669"/>
    <property type="project" value="UniProtKB-KW"/>
</dbReference>
<dbReference type="InterPro" id="IPR044856">
    <property type="entry name" value="Malate_synth_C_sf"/>
</dbReference>
<reference evidence="9" key="1">
    <citation type="journal article" date="2023" name="Mol. Biol. Evol.">
        <title>Third-Generation Sequencing Reveals the Adaptive Role of the Epigenome in Three Deep-Sea Polychaetes.</title>
        <authorList>
            <person name="Perez M."/>
            <person name="Aroh O."/>
            <person name="Sun Y."/>
            <person name="Lan Y."/>
            <person name="Juniper S.K."/>
            <person name="Young C.R."/>
            <person name="Angers B."/>
            <person name="Qian P.Y."/>
        </authorList>
    </citation>
    <scope>NUCLEOTIDE SEQUENCE</scope>
    <source>
        <strain evidence="9">R07B-5</strain>
    </source>
</reference>
<dbReference type="PANTHER" id="PTHR42902:SF2">
    <property type="entry name" value="MALATE SYNTHASE"/>
    <property type="match status" value="1"/>
</dbReference>
<accession>A0AAD9NU51</accession>
<evidence type="ECO:0000256" key="3">
    <source>
        <dbReference type="ARBA" id="ARBA00022532"/>
    </source>
</evidence>
<evidence type="ECO:0000256" key="4">
    <source>
        <dbReference type="ARBA" id="ARBA00022679"/>
    </source>
</evidence>
<dbReference type="Pfam" id="PF20659">
    <property type="entry name" value="MS_C"/>
    <property type="match status" value="1"/>
</dbReference>
<feature type="active site" description="Proton donor" evidence="6">
    <location>
        <position position="336"/>
    </location>
</feature>
<gene>
    <name evidence="9" type="ORF">NP493_351g03026</name>
</gene>
<dbReference type="GO" id="GO:0004474">
    <property type="term" value="F:malate synthase activity"/>
    <property type="evidence" value="ECO:0007669"/>
    <property type="project" value="UniProtKB-EC"/>
</dbReference>
<evidence type="ECO:0000259" key="8">
    <source>
        <dbReference type="Pfam" id="PF20659"/>
    </source>
</evidence>
<feature type="domain" description="Malate synthase TIM barrel" evidence="7">
    <location>
        <begin position="51"/>
        <end position="296"/>
    </location>
</feature>
<dbReference type="GO" id="GO:0006097">
    <property type="term" value="P:glyoxylate cycle"/>
    <property type="evidence" value="ECO:0007669"/>
    <property type="project" value="UniProtKB-KW"/>
</dbReference>
<dbReference type="Proteomes" id="UP001209878">
    <property type="component" value="Unassembled WGS sequence"/>
</dbReference>
<evidence type="ECO:0000313" key="9">
    <source>
        <dbReference type="EMBL" id="KAK2182485.1"/>
    </source>
</evidence>
<protein>
    <recommendedName>
        <fullName evidence="1">malate synthase</fullName>
        <ecNumber evidence="1">2.3.3.9</ecNumber>
    </recommendedName>
</protein>
<dbReference type="Gene3D" id="3.20.20.360">
    <property type="entry name" value="Malate synthase, domain 3"/>
    <property type="match status" value="1"/>
</dbReference>
<proteinExistence type="predicted"/>
<comment type="catalytic activity">
    <reaction evidence="5">
        <text>glyoxylate + acetyl-CoA + H2O = (S)-malate + CoA + H(+)</text>
        <dbReference type="Rhea" id="RHEA:18181"/>
        <dbReference type="ChEBI" id="CHEBI:15377"/>
        <dbReference type="ChEBI" id="CHEBI:15378"/>
        <dbReference type="ChEBI" id="CHEBI:15589"/>
        <dbReference type="ChEBI" id="CHEBI:36655"/>
        <dbReference type="ChEBI" id="CHEBI:57287"/>
        <dbReference type="ChEBI" id="CHEBI:57288"/>
        <dbReference type="EC" id="2.3.3.9"/>
    </reaction>
</comment>
<evidence type="ECO:0000256" key="6">
    <source>
        <dbReference type="PIRSR" id="PIRSR601465-50"/>
    </source>
</evidence>
<dbReference type="PANTHER" id="PTHR42902">
    <property type="entry name" value="MALATE SYNTHASE"/>
    <property type="match status" value="1"/>
</dbReference>
<dbReference type="InterPro" id="IPR011076">
    <property type="entry name" value="Malate_synth_sf"/>
</dbReference>
<dbReference type="AlphaFoldDB" id="A0AAD9NU51"/>
<comment type="caution">
    <text evidence="9">The sequence shown here is derived from an EMBL/GenBank/DDBJ whole genome shotgun (WGS) entry which is preliminary data.</text>
</comment>
<name>A0AAD9NU51_RIDPI</name>
<evidence type="ECO:0000256" key="2">
    <source>
        <dbReference type="ARBA" id="ARBA00022435"/>
    </source>
</evidence>
<evidence type="ECO:0000259" key="7">
    <source>
        <dbReference type="Pfam" id="PF01274"/>
    </source>
</evidence>
<keyword evidence="2" id="KW-0329">Glyoxylate bypass</keyword>
<dbReference type="InterPro" id="IPR048355">
    <property type="entry name" value="MS_C"/>
</dbReference>
<evidence type="ECO:0000313" key="10">
    <source>
        <dbReference type="Proteomes" id="UP001209878"/>
    </source>
</evidence>
<dbReference type="EC" id="2.3.3.9" evidence="1"/>
<evidence type="ECO:0000256" key="5">
    <source>
        <dbReference type="ARBA" id="ARBA00047918"/>
    </source>
</evidence>
<dbReference type="GO" id="GO:0005737">
    <property type="term" value="C:cytoplasm"/>
    <property type="evidence" value="ECO:0007669"/>
    <property type="project" value="TreeGrafter"/>
</dbReference>
<dbReference type="InterPro" id="IPR006252">
    <property type="entry name" value="Malate_synthA"/>
</dbReference>
<dbReference type="FunFam" id="3.20.20.360:FF:000001">
    <property type="entry name" value="Malate synthase"/>
    <property type="match status" value="1"/>
</dbReference>
<dbReference type="FunFam" id="1.20.1220.12:FF:000001">
    <property type="entry name" value="Malate synthase"/>
    <property type="match status" value="1"/>
</dbReference>
<keyword evidence="10" id="KW-1185">Reference proteome</keyword>
<dbReference type="SUPFAM" id="SSF51645">
    <property type="entry name" value="Malate synthase G"/>
    <property type="match status" value="1"/>
</dbReference>
<keyword evidence="3" id="KW-0816">Tricarboxylic acid cycle</keyword>
<feature type="active site" description="Proton acceptor" evidence="6">
    <location>
        <position position="55"/>
    </location>
</feature>
<keyword evidence="4" id="KW-0808">Transferase</keyword>
<organism evidence="9 10">
    <name type="scientific">Ridgeia piscesae</name>
    <name type="common">Tubeworm</name>
    <dbReference type="NCBI Taxonomy" id="27915"/>
    <lineage>
        <taxon>Eukaryota</taxon>
        <taxon>Metazoa</taxon>
        <taxon>Spiralia</taxon>
        <taxon>Lophotrochozoa</taxon>
        <taxon>Annelida</taxon>
        <taxon>Polychaeta</taxon>
        <taxon>Sedentaria</taxon>
        <taxon>Canalipalpata</taxon>
        <taxon>Sabellida</taxon>
        <taxon>Siboglinidae</taxon>
        <taxon>Ridgeia</taxon>
    </lineage>
</organism>
<sequence>MKGEEMRMEIQTDFDDGHCPSWRNQLTGLYNVYRAVHNEIPDVPDISSAPVLMLRPRAWNMIEHNMMVSGKKVPGPLFDFGLLMYHNAQILVNCDSGPFFYLPKLEGYLEARLWNNVFTWTEQKLSLPSGCVKACVLIENVLASFELHEILYELRDHSAGLNCGIWDYSASFVNKLGTRPDFMLPDRNKYVSMDKHFLKSYMDLVIQTCHGHGALATGGMSALLLPSGDKLKYQEVMEKACSAKLKEIQAGADGYMVYDLGLVTPMQQLFREHTPGPNQLEVLREDVKVTAEDLLRMPPGGVTLGGLKHNIAVGILFIEAWLRGRGHFYFKGCVEDSATAEISRSQVWQWLRHRAPLEDASTPTVVTRRLVHQLIRELLQQMFLSVDHSFTRNIDRCHLVTAAGIFEEVVTKRDFPEFITTYLYEEHAFLMEQANMESGITGRKSKL</sequence>
<feature type="domain" description="Malate synthase C-terminal" evidence="8">
    <location>
        <begin position="303"/>
        <end position="426"/>
    </location>
</feature>